<dbReference type="CDD" id="cd00739">
    <property type="entry name" value="DHPS"/>
    <property type="match status" value="1"/>
</dbReference>
<evidence type="ECO:0000256" key="13">
    <source>
        <dbReference type="ARBA" id="ARBA00022909"/>
    </source>
</evidence>
<comment type="pathway">
    <text evidence="5">Cofactor biosynthesis; tetrahydrofolate biosynthesis; 2-amino-4-hydroxy-6-hydroxymethyl-7,8-dihydropteridine diphosphate from 7,8-dihydroneopterin triphosphate: step 4/4.</text>
</comment>
<comment type="catalytic activity">
    <reaction evidence="2">
        <text>6-hydroxymethyl-7,8-dihydropterin + ATP = (7,8-dihydropterin-6-yl)methyl diphosphate + AMP + H(+)</text>
        <dbReference type="Rhea" id="RHEA:11412"/>
        <dbReference type="ChEBI" id="CHEBI:15378"/>
        <dbReference type="ChEBI" id="CHEBI:30616"/>
        <dbReference type="ChEBI" id="CHEBI:44841"/>
        <dbReference type="ChEBI" id="CHEBI:72950"/>
        <dbReference type="ChEBI" id="CHEBI:456215"/>
        <dbReference type="EC" id="2.7.6.3"/>
    </reaction>
</comment>
<name>A0A176W259_MARPO</name>
<keyword evidence="8" id="KW-0479">Metal-binding</keyword>
<dbReference type="PANTHER" id="PTHR20941:SF1">
    <property type="entry name" value="FOLIC ACID SYNTHESIS PROTEIN FOL1"/>
    <property type="match status" value="1"/>
</dbReference>
<dbReference type="NCBIfam" id="TIGR01496">
    <property type="entry name" value="DHPS"/>
    <property type="match status" value="1"/>
</dbReference>
<protein>
    <recommendedName>
        <fullName evidence="16">Pterin-binding domain-containing protein</fullName>
    </recommendedName>
</protein>
<gene>
    <name evidence="17" type="ORF">AXG93_4542s1520</name>
</gene>
<dbReference type="GO" id="GO:0016301">
    <property type="term" value="F:kinase activity"/>
    <property type="evidence" value="ECO:0007669"/>
    <property type="project" value="UniProtKB-KW"/>
</dbReference>
<dbReference type="InterPro" id="IPR011005">
    <property type="entry name" value="Dihydropteroate_synth-like_sf"/>
</dbReference>
<evidence type="ECO:0000313" key="18">
    <source>
        <dbReference type="Proteomes" id="UP000077202"/>
    </source>
</evidence>
<dbReference type="GO" id="GO:0003848">
    <property type="term" value="F:2-amino-4-hydroxy-6-hydroxymethyldihydropteridine diphosphokinase activity"/>
    <property type="evidence" value="ECO:0007669"/>
    <property type="project" value="UniProtKB-EC"/>
</dbReference>
<evidence type="ECO:0000256" key="2">
    <source>
        <dbReference type="ARBA" id="ARBA00000198"/>
    </source>
</evidence>
<dbReference type="InterPro" id="IPR045031">
    <property type="entry name" value="DHP_synth-like"/>
</dbReference>
<dbReference type="EMBL" id="LVLJ01002146">
    <property type="protein sequence ID" value="OAE26631.1"/>
    <property type="molecule type" value="Genomic_DNA"/>
</dbReference>
<comment type="pathway">
    <text evidence="4">Cofactor biosynthesis; tetrahydrofolate biosynthesis; 7,8-dihydrofolate from 2-amino-4-hydroxy-6-hydroxymethyl-7,8-dihydropteridine diphosphate and 4-aminobenzoate: step 1/2.</text>
</comment>
<comment type="similarity">
    <text evidence="6">In the C-terminal section; belongs to the DHPS family.</text>
</comment>
<evidence type="ECO:0000259" key="16">
    <source>
        <dbReference type="PROSITE" id="PS50972"/>
    </source>
</evidence>
<dbReference type="GO" id="GO:0046656">
    <property type="term" value="P:folic acid biosynthetic process"/>
    <property type="evidence" value="ECO:0007669"/>
    <property type="project" value="UniProtKB-KW"/>
</dbReference>
<dbReference type="Gene3D" id="3.20.20.20">
    <property type="entry name" value="Dihydropteroate synthase-like"/>
    <property type="match status" value="1"/>
</dbReference>
<evidence type="ECO:0000256" key="1">
    <source>
        <dbReference type="ARBA" id="ARBA00000012"/>
    </source>
</evidence>
<keyword evidence="11" id="KW-0067">ATP-binding</keyword>
<proteinExistence type="inferred from homology"/>
<evidence type="ECO:0000256" key="9">
    <source>
        <dbReference type="ARBA" id="ARBA00022741"/>
    </source>
</evidence>
<dbReference type="PROSITE" id="PS00794">
    <property type="entry name" value="HPPK"/>
    <property type="match status" value="1"/>
</dbReference>
<keyword evidence="18" id="KW-1185">Reference proteome</keyword>
<evidence type="ECO:0000256" key="6">
    <source>
        <dbReference type="ARBA" id="ARBA00009951"/>
    </source>
</evidence>
<dbReference type="FunFam" id="3.20.20.20:FF:000006">
    <property type="entry name" value="Dihydropteroate synthase"/>
    <property type="match status" value="1"/>
</dbReference>
<dbReference type="Gene3D" id="3.30.70.560">
    <property type="entry name" value="7,8-Dihydro-6-hydroxymethylpterin-pyrophosphokinase HPPK"/>
    <property type="match status" value="1"/>
</dbReference>
<evidence type="ECO:0000256" key="10">
    <source>
        <dbReference type="ARBA" id="ARBA00022777"/>
    </source>
</evidence>
<dbReference type="PROSITE" id="PS50972">
    <property type="entry name" value="PTERIN_BINDING"/>
    <property type="match status" value="1"/>
</dbReference>
<dbReference type="GO" id="GO:0046872">
    <property type="term" value="F:metal ion binding"/>
    <property type="evidence" value="ECO:0007669"/>
    <property type="project" value="UniProtKB-KW"/>
</dbReference>
<feature type="region of interest" description="Disordered" evidence="15">
    <location>
        <begin position="444"/>
        <end position="470"/>
    </location>
</feature>
<keyword evidence="10" id="KW-0418">Kinase</keyword>
<dbReference type="InterPro" id="IPR006390">
    <property type="entry name" value="DHP_synth_dom"/>
</dbReference>
<evidence type="ECO:0000256" key="5">
    <source>
        <dbReference type="ARBA" id="ARBA00005051"/>
    </source>
</evidence>
<dbReference type="Pfam" id="PF00809">
    <property type="entry name" value="Pterin_bind"/>
    <property type="match status" value="1"/>
</dbReference>
<dbReference type="SUPFAM" id="SSF51717">
    <property type="entry name" value="Dihydropteroate synthetase-like"/>
    <property type="match status" value="1"/>
</dbReference>
<dbReference type="GO" id="GO:0004156">
    <property type="term" value="F:dihydropteroate synthase activity"/>
    <property type="evidence" value="ECO:0007669"/>
    <property type="project" value="UniProtKB-EC"/>
</dbReference>
<dbReference type="InterPro" id="IPR035907">
    <property type="entry name" value="Hppk_sf"/>
</dbReference>
<comment type="catalytic activity">
    <reaction evidence="1">
        <text>(7,8-dihydropterin-6-yl)methyl diphosphate + 4-aminobenzoate = 7,8-dihydropteroate + diphosphate</text>
        <dbReference type="Rhea" id="RHEA:19949"/>
        <dbReference type="ChEBI" id="CHEBI:17836"/>
        <dbReference type="ChEBI" id="CHEBI:17839"/>
        <dbReference type="ChEBI" id="CHEBI:33019"/>
        <dbReference type="ChEBI" id="CHEBI:72950"/>
        <dbReference type="EC" id="2.5.1.15"/>
    </reaction>
</comment>
<organism evidence="17 18">
    <name type="scientific">Marchantia polymorpha subsp. ruderalis</name>
    <dbReference type="NCBI Taxonomy" id="1480154"/>
    <lineage>
        <taxon>Eukaryota</taxon>
        <taxon>Viridiplantae</taxon>
        <taxon>Streptophyta</taxon>
        <taxon>Embryophyta</taxon>
        <taxon>Marchantiophyta</taxon>
        <taxon>Marchantiopsida</taxon>
        <taxon>Marchantiidae</taxon>
        <taxon>Marchantiales</taxon>
        <taxon>Marchantiaceae</taxon>
        <taxon>Marchantia</taxon>
    </lineage>
</organism>
<dbReference type="PROSITE" id="PS00792">
    <property type="entry name" value="DHPS_1"/>
    <property type="match status" value="1"/>
</dbReference>
<keyword evidence="12" id="KW-0460">Magnesium</keyword>
<dbReference type="Proteomes" id="UP000077202">
    <property type="component" value="Unassembled WGS sequence"/>
</dbReference>
<dbReference type="AlphaFoldDB" id="A0A176W259"/>
<dbReference type="Pfam" id="PF01288">
    <property type="entry name" value="HPPK"/>
    <property type="match status" value="1"/>
</dbReference>
<dbReference type="NCBIfam" id="TIGR01498">
    <property type="entry name" value="folK"/>
    <property type="match status" value="1"/>
</dbReference>
<evidence type="ECO:0000256" key="15">
    <source>
        <dbReference type="SAM" id="MobiDB-lite"/>
    </source>
</evidence>
<evidence type="ECO:0000313" key="17">
    <source>
        <dbReference type="EMBL" id="OAE26631.1"/>
    </source>
</evidence>
<evidence type="ECO:0000256" key="11">
    <source>
        <dbReference type="ARBA" id="ARBA00022840"/>
    </source>
</evidence>
<keyword evidence="13" id="KW-0289">Folate biosynthesis</keyword>
<evidence type="ECO:0000256" key="12">
    <source>
        <dbReference type="ARBA" id="ARBA00022842"/>
    </source>
</evidence>
<evidence type="ECO:0000256" key="14">
    <source>
        <dbReference type="ARBA" id="ARBA00023268"/>
    </source>
</evidence>
<keyword evidence="14" id="KW-0511">Multifunctional enzyme</keyword>
<feature type="domain" description="Pterin-binding" evidence="16">
    <location>
        <begin position="167"/>
        <end position="436"/>
    </location>
</feature>
<dbReference type="GO" id="GO:0005524">
    <property type="term" value="F:ATP binding"/>
    <property type="evidence" value="ECO:0007669"/>
    <property type="project" value="UniProtKB-KW"/>
</dbReference>
<dbReference type="InterPro" id="IPR000489">
    <property type="entry name" value="Pterin-binding_dom"/>
</dbReference>
<reference evidence="17" key="1">
    <citation type="submission" date="2016-03" db="EMBL/GenBank/DDBJ databases">
        <title>Mechanisms controlling the formation of the plant cell surface in tip-growing cells are functionally conserved among land plants.</title>
        <authorList>
            <person name="Honkanen S."/>
            <person name="Jones V.A."/>
            <person name="Morieri G."/>
            <person name="Champion C."/>
            <person name="Hetherington A.J."/>
            <person name="Kelly S."/>
            <person name="Saint-Marcoux D."/>
            <person name="Proust H."/>
            <person name="Prescott H."/>
            <person name="Dolan L."/>
        </authorList>
    </citation>
    <scope>NUCLEOTIDE SEQUENCE [LARGE SCALE GENOMIC DNA]</scope>
    <source>
        <tissue evidence="17">Whole gametophyte</tissue>
    </source>
</reference>
<dbReference type="SUPFAM" id="SSF55083">
    <property type="entry name" value="6-hydroxymethyl-7,8-dihydropterin pyrophosphokinase, HPPK"/>
    <property type="match status" value="1"/>
</dbReference>
<comment type="caution">
    <text evidence="17">The sequence shown here is derived from an EMBL/GenBank/DDBJ whole genome shotgun (WGS) entry which is preliminary data.</text>
</comment>
<dbReference type="UniPathway" id="UPA00077">
    <property type="reaction ID" value="UER00155"/>
</dbReference>
<accession>A0A176W259</accession>
<keyword evidence="7" id="KW-0808">Transferase</keyword>
<dbReference type="InterPro" id="IPR000550">
    <property type="entry name" value="Hppk"/>
</dbReference>
<evidence type="ECO:0000256" key="3">
    <source>
        <dbReference type="ARBA" id="ARBA00001946"/>
    </source>
</evidence>
<evidence type="ECO:0000256" key="4">
    <source>
        <dbReference type="ARBA" id="ARBA00004763"/>
    </source>
</evidence>
<comment type="cofactor">
    <cofactor evidence="3">
        <name>Mg(2+)</name>
        <dbReference type="ChEBI" id="CHEBI:18420"/>
    </cofactor>
</comment>
<evidence type="ECO:0000256" key="8">
    <source>
        <dbReference type="ARBA" id="ARBA00022723"/>
    </source>
</evidence>
<dbReference type="PANTHER" id="PTHR20941">
    <property type="entry name" value="FOLATE SYNTHESIS PROTEINS"/>
    <property type="match status" value="1"/>
</dbReference>
<evidence type="ECO:0000256" key="7">
    <source>
        <dbReference type="ARBA" id="ARBA00022679"/>
    </source>
</evidence>
<dbReference type="CDD" id="cd00483">
    <property type="entry name" value="HPPK"/>
    <property type="match status" value="1"/>
</dbReference>
<keyword evidence="9" id="KW-0547">Nucleotide-binding</keyword>
<dbReference type="GO" id="GO:0046654">
    <property type="term" value="P:tetrahydrofolate biosynthetic process"/>
    <property type="evidence" value="ECO:0007669"/>
    <property type="project" value="UniProtKB-UniPathway"/>
</dbReference>
<sequence length="714" mass="77786">MLRTAGIRVTGHASLYESAAAYITDQPSFLNSAVKARTRLDPHSLLRELKRIESELGRIQGGVRYGPRPIDLDILYYGAITVTTESLEIPHPRIAERPFVLAPLVDLLDPETVEVSPGSWTKHPSVEGGAIQNAWKGTFGGETCVGKEGLKRVLPLGRTLWDWSQRTHVMGILNITPDSFSDGGSFLGVDSAVEQVRKMVSEGADFIDLGAQSTRPGARRLTTEEEMDRLLPVLDALAKSPGLDGVCLSVDTFDSRVAAEAVSRGVHIVNDVSGGTLDPAMWNTVAKLGVPYICMHMRGDPLTMQNKLNTQYSNVCSDVAAELASSIKLAELAGIPSWRLITDPGLGFAKTVEQNVELIRHLPAFREQLSWRNKAASNAPLLMGPSRKGFLGKLCGIPKAEDRDFATAAAVAIAISGGANIIRAHNDPLTESDSMDNSCKPLAAQGRSRQDLGTRGMDMTSTLPSPETDIRSLSEETVQGYILPSQCPGKSNRRAVFIFPNPEFLVLLDDMPHGRSHLIFPTALTHLLLSFSLYPRGPRWAELNPELAPGRLLRQGLIFFGSGISWKCAVAVKLSQSPSTACLGETWAALRPTRSCPNTGPRTRTLWCQPVLGWSNDKSPPRDASATRRLPNEERDRNRADRIFWWPVLRRTMTYGGLMLDSRSEGGFHGKLSGALPECSCWGAGSNMNPICEGRAKCHRSRCRVGSTPSDQPG</sequence>